<keyword evidence="6" id="KW-0809">Transit peptide</keyword>
<evidence type="ECO:0000256" key="10">
    <source>
        <dbReference type="SAM" id="MobiDB-lite"/>
    </source>
</evidence>
<dbReference type="GO" id="GO:0045333">
    <property type="term" value="P:cellular respiration"/>
    <property type="evidence" value="ECO:0007669"/>
    <property type="project" value="UniProtKB-ARBA"/>
</dbReference>
<dbReference type="Gene3D" id="2.40.50.100">
    <property type="match status" value="1"/>
</dbReference>
<comment type="similarity">
    <text evidence="3 9">Belongs to the 2-oxoacid dehydrogenase family.</text>
</comment>
<dbReference type="GO" id="GO:0016407">
    <property type="term" value="F:acetyltransferase activity"/>
    <property type="evidence" value="ECO:0007669"/>
    <property type="project" value="TreeGrafter"/>
</dbReference>
<dbReference type="Gene3D" id="3.30.559.10">
    <property type="entry name" value="Chloramphenicol acetyltransferase-like domain"/>
    <property type="match status" value="1"/>
</dbReference>
<dbReference type="EMBL" id="JARJCM010000053">
    <property type="protein sequence ID" value="KAJ7035079.1"/>
    <property type="molecule type" value="Genomic_DNA"/>
</dbReference>
<dbReference type="InterPro" id="IPR036625">
    <property type="entry name" value="E3-bd_dom_sf"/>
</dbReference>
<evidence type="ECO:0000256" key="2">
    <source>
        <dbReference type="ARBA" id="ARBA00004305"/>
    </source>
</evidence>
<keyword evidence="5 9" id="KW-0450">Lipoyl</keyword>
<evidence type="ECO:0000256" key="6">
    <source>
        <dbReference type="ARBA" id="ARBA00022946"/>
    </source>
</evidence>
<dbReference type="Pfam" id="PF02817">
    <property type="entry name" value="E3_binding"/>
    <property type="match status" value="1"/>
</dbReference>
<dbReference type="Pfam" id="PF00198">
    <property type="entry name" value="2-oxoacid_dh"/>
    <property type="match status" value="1"/>
</dbReference>
<evidence type="ECO:0000259" key="11">
    <source>
        <dbReference type="PROSITE" id="PS50968"/>
    </source>
</evidence>
<evidence type="ECO:0000256" key="1">
    <source>
        <dbReference type="ARBA" id="ARBA00001938"/>
    </source>
</evidence>
<dbReference type="PANTHER" id="PTHR43178:SF5">
    <property type="entry name" value="LIPOAMIDE ACYLTRANSFERASE COMPONENT OF BRANCHED-CHAIN ALPHA-KETO ACID DEHYDROGENASE COMPLEX, MITOCHONDRIAL"/>
    <property type="match status" value="1"/>
</dbReference>
<evidence type="ECO:0000259" key="12">
    <source>
        <dbReference type="PROSITE" id="PS51826"/>
    </source>
</evidence>
<evidence type="ECO:0000256" key="8">
    <source>
        <dbReference type="ARBA" id="ARBA00023315"/>
    </source>
</evidence>
<dbReference type="InterPro" id="IPR004167">
    <property type="entry name" value="PSBD"/>
</dbReference>
<dbReference type="Proteomes" id="UP001218188">
    <property type="component" value="Unassembled WGS sequence"/>
</dbReference>
<evidence type="ECO:0000256" key="4">
    <source>
        <dbReference type="ARBA" id="ARBA00022679"/>
    </source>
</evidence>
<feature type="compositionally biased region" description="Basic and acidic residues" evidence="10">
    <location>
        <begin position="116"/>
        <end position="129"/>
    </location>
</feature>
<evidence type="ECO:0000313" key="13">
    <source>
        <dbReference type="EMBL" id="KAJ7035079.1"/>
    </source>
</evidence>
<feature type="region of interest" description="Disordered" evidence="10">
    <location>
        <begin position="110"/>
        <end position="175"/>
    </location>
</feature>
<dbReference type="GO" id="GO:0005759">
    <property type="term" value="C:mitochondrial matrix"/>
    <property type="evidence" value="ECO:0007669"/>
    <property type="project" value="UniProtKB-SubCell"/>
</dbReference>
<evidence type="ECO:0000256" key="9">
    <source>
        <dbReference type="RuleBase" id="RU003423"/>
    </source>
</evidence>
<dbReference type="Pfam" id="PF00364">
    <property type="entry name" value="Biotin_lipoyl"/>
    <property type="match status" value="1"/>
</dbReference>
<keyword evidence="14" id="KW-1185">Reference proteome</keyword>
<sequence>MFLRSLRSPRLLPLFRASTHSTARFASRTVTHTFKLADIGEGITECEVIRWSVAPRASITAFDPLCEVQSDKASVEITSPWDGVVKELLVQEGQVAKVGQGLCLIEVEEGETGVEEGSRSVKENAREEPPISSQAEEVPKESASSPATESAPTRRPHPLDPSFPPPTGGGADNVLAAPSTRHFARTQGVDLAQLAPGSGKGGRIEKSDVEAFLAGSSSSATTHTKSGEDVVVELSRTRHAMWRAMVKSLEIPQFGYSATLDITELHALLPLLNAHIPAHYLPPSASHNANNAPFDPAQALGPGVGLPQRAAVPETGRYTRVTYLPFLLKTLARAMMDWPLFRASITPSSSSSPPSSSSPSNPSSPPSNPKPTLTIRPHADIALALATPSGLYTPLLRAADSSSVYALSSQIAHLAALGRKTPSGLTREHLSGGGTISVSNVGAAGRGTGAAPVLIPGGGVAIVALGRAEWQLDVSERYWRNDHYASESSAGSSKSLGRFVSEAGEQGEAYGRGERRLKLPISWSADHRVVEGAEMAAFVEAWRGWVEKPGRMIGEGV</sequence>
<dbReference type="InterPro" id="IPR011053">
    <property type="entry name" value="Single_hybrid_motif"/>
</dbReference>
<dbReference type="InterPro" id="IPR001078">
    <property type="entry name" value="2-oxoacid_DH_actylTfrase"/>
</dbReference>
<dbReference type="InterPro" id="IPR050743">
    <property type="entry name" value="2-oxoacid_DH_E2_comp"/>
</dbReference>
<dbReference type="FunFam" id="2.40.50.100:FF:000013">
    <property type="entry name" value="Dihydrolipoamide acetyltransferase component of pyruvate dehydrogenase complex"/>
    <property type="match status" value="1"/>
</dbReference>
<feature type="compositionally biased region" description="Low complexity" evidence="10">
    <location>
        <begin position="347"/>
        <end position="361"/>
    </location>
</feature>
<accession>A0AAD6X7K7</accession>
<keyword evidence="8 9" id="KW-0012">Acyltransferase</keyword>
<reference evidence="13" key="1">
    <citation type="submission" date="2023-03" db="EMBL/GenBank/DDBJ databases">
        <title>Massive genome expansion in bonnet fungi (Mycena s.s.) driven by repeated elements and novel gene families across ecological guilds.</title>
        <authorList>
            <consortium name="Lawrence Berkeley National Laboratory"/>
            <person name="Harder C.B."/>
            <person name="Miyauchi S."/>
            <person name="Viragh M."/>
            <person name="Kuo A."/>
            <person name="Thoen E."/>
            <person name="Andreopoulos B."/>
            <person name="Lu D."/>
            <person name="Skrede I."/>
            <person name="Drula E."/>
            <person name="Henrissat B."/>
            <person name="Morin E."/>
            <person name="Kohler A."/>
            <person name="Barry K."/>
            <person name="LaButti K."/>
            <person name="Morin E."/>
            <person name="Salamov A."/>
            <person name="Lipzen A."/>
            <person name="Mereny Z."/>
            <person name="Hegedus B."/>
            <person name="Baldrian P."/>
            <person name="Stursova M."/>
            <person name="Weitz H."/>
            <person name="Taylor A."/>
            <person name="Grigoriev I.V."/>
            <person name="Nagy L.G."/>
            <person name="Martin F."/>
            <person name="Kauserud H."/>
        </authorList>
    </citation>
    <scope>NUCLEOTIDE SEQUENCE</scope>
    <source>
        <strain evidence="13">CBHHK200</strain>
    </source>
</reference>
<proteinExistence type="inferred from homology"/>
<comment type="cofactor">
    <cofactor evidence="1 9">
        <name>(R)-lipoate</name>
        <dbReference type="ChEBI" id="CHEBI:83088"/>
    </cofactor>
</comment>
<dbReference type="PANTHER" id="PTHR43178">
    <property type="entry name" value="DIHYDROLIPOAMIDE ACETYLTRANSFERASE COMPONENT OF PYRUVATE DEHYDROGENASE COMPLEX"/>
    <property type="match status" value="1"/>
</dbReference>
<dbReference type="SUPFAM" id="SSF51230">
    <property type="entry name" value="Single hybrid motif"/>
    <property type="match status" value="1"/>
</dbReference>
<dbReference type="CDD" id="cd06849">
    <property type="entry name" value="lipoyl_domain"/>
    <property type="match status" value="1"/>
</dbReference>
<dbReference type="InterPro" id="IPR023213">
    <property type="entry name" value="CAT-like_dom_sf"/>
</dbReference>
<dbReference type="AlphaFoldDB" id="A0AAD6X7K7"/>
<dbReference type="Gene3D" id="4.10.320.10">
    <property type="entry name" value="E3-binding domain"/>
    <property type="match status" value="1"/>
</dbReference>
<organism evidence="13 14">
    <name type="scientific">Mycena alexandri</name>
    <dbReference type="NCBI Taxonomy" id="1745969"/>
    <lineage>
        <taxon>Eukaryota</taxon>
        <taxon>Fungi</taxon>
        <taxon>Dikarya</taxon>
        <taxon>Basidiomycota</taxon>
        <taxon>Agaricomycotina</taxon>
        <taxon>Agaricomycetes</taxon>
        <taxon>Agaricomycetidae</taxon>
        <taxon>Agaricales</taxon>
        <taxon>Marasmiineae</taxon>
        <taxon>Mycenaceae</taxon>
        <taxon>Mycena</taxon>
    </lineage>
</organism>
<feature type="compositionally biased region" description="Low complexity" evidence="10">
    <location>
        <begin position="141"/>
        <end position="153"/>
    </location>
</feature>
<dbReference type="SUPFAM" id="SSF52777">
    <property type="entry name" value="CoA-dependent acyltransferases"/>
    <property type="match status" value="1"/>
</dbReference>
<evidence type="ECO:0000313" key="14">
    <source>
        <dbReference type="Proteomes" id="UP001218188"/>
    </source>
</evidence>
<name>A0AAD6X7K7_9AGAR</name>
<protein>
    <recommendedName>
        <fullName evidence="9">Dihydrolipoamide acetyltransferase component of pyruvate dehydrogenase complex</fullName>
        <ecNumber evidence="9">2.3.1.-</ecNumber>
    </recommendedName>
</protein>
<dbReference type="GO" id="GO:0031405">
    <property type="term" value="F:lipoic acid binding"/>
    <property type="evidence" value="ECO:0007669"/>
    <property type="project" value="TreeGrafter"/>
</dbReference>
<dbReference type="PROSITE" id="PS50968">
    <property type="entry name" value="BIOTINYL_LIPOYL"/>
    <property type="match status" value="1"/>
</dbReference>
<evidence type="ECO:0000256" key="3">
    <source>
        <dbReference type="ARBA" id="ARBA00007317"/>
    </source>
</evidence>
<keyword evidence="7" id="KW-0496">Mitochondrion</keyword>
<dbReference type="EC" id="2.3.1.-" evidence="9"/>
<dbReference type="PROSITE" id="PS51826">
    <property type="entry name" value="PSBD"/>
    <property type="match status" value="1"/>
</dbReference>
<feature type="domain" description="Lipoyl-binding" evidence="11">
    <location>
        <begin position="31"/>
        <end position="106"/>
    </location>
</feature>
<keyword evidence="4 9" id="KW-0808">Transferase</keyword>
<feature type="region of interest" description="Disordered" evidence="10">
    <location>
        <begin position="347"/>
        <end position="374"/>
    </location>
</feature>
<evidence type="ECO:0000256" key="7">
    <source>
        <dbReference type="ARBA" id="ARBA00023128"/>
    </source>
</evidence>
<feature type="domain" description="Peripheral subunit-binding (PSBD)" evidence="12">
    <location>
        <begin position="175"/>
        <end position="213"/>
    </location>
</feature>
<comment type="caution">
    <text evidence="13">The sequence shown here is derived from an EMBL/GenBank/DDBJ whole genome shotgun (WGS) entry which is preliminary data.</text>
</comment>
<gene>
    <name evidence="13" type="ORF">C8F04DRAFT_1233972</name>
</gene>
<dbReference type="SUPFAM" id="SSF47005">
    <property type="entry name" value="Peripheral subunit-binding domain of 2-oxo acid dehydrogenase complex"/>
    <property type="match status" value="1"/>
</dbReference>
<dbReference type="InterPro" id="IPR000089">
    <property type="entry name" value="Biotin_lipoyl"/>
</dbReference>
<comment type="subcellular location">
    <subcellularLocation>
        <location evidence="2">Mitochondrion matrix</location>
    </subcellularLocation>
</comment>
<evidence type="ECO:0000256" key="5">
    <source>
        <dbReference type="ARBA" id="ARBA00022823"/>
    </source>
</evidence>